<feature type="binding site" evidence="8">
    <location>
        <position position="89"/>
    </location>
    <ligand>
        <name>Zn(2+)</name>
        <dbReference type="ChEBI" id="CHEBI:29105"/>
        <label>2</label>
    </ligand>
</feature>
<evidence type="ECO:0000256" key="2">
    <source>
        <dbReference type="ARBA" id="ARBA00022605"/>
    </source>
</evidence>
<dbReference type="STRING" id="1673428.CPM_0544"/>
<dbReference type="Proteomes" id="UP000195607">
    <property type="component" value="Chromosome I"/>
</dbReference>
<dbReference type="SUPFAM" id="SSF53187">
    <property type="entry name" value="Zn-dependent exopeptidases"/>
    <property type="match status" value="1"/>
</dbReference>
<comment type="pathway">
    <text evidence="8">Amino-acid biosynthesis; L-lysine biosynthesis via AAA pathway; L-lysine from L-alpha-aminoadipate (Thermus route): step 5/5.</text>
</comment>
<organism evidence="10 13">
    <name type="scientific">Cuniculiplasma divulgatum</name>
    <dbReference type="NCBI Taxonomy" id="1673428"/>
    <lineage>
        <taxon>Archaea</taxon>
        <taxon>Methanobacteriati</taxon>
        <taxon>Thermoplasmatota</taxon>
        <taxon>Thermoplasmata</taxon>
        <taxon>Thermoplasmatales</taxon>
        <taxon>Cuniculiplasmataceae</taxon>
        <taxon>Cuniculiplasma</taxon>
    </lineage>
</organism>
<proteinExistence type="inferred from homology"/>
<dbReference type="OrthoDB" id="133929at2157"/>
<dbReference type="InterPro" id="IPR010175">
    <property type="entry name" value="LysK"/>
</dbReference>
<keyword evidence="2 8" id="KW-0028">Amino-acid biosynthesis</keyword>
<dbReference type="EC" id="3.5.1.132" evidence="8"/>
<comment type="pathway">
    <text evidence="8">Amino-acid biosynthesis; L-arginine biosynthesis.</text>
</comment>
<feature type="binding site" evidence="8">
    <location>
        <position position="89"/>
    </location>
    <ligand>
        <name>Zn(2+)</name>
        <dbReference type="ChEBI" id="CHEBI:29105"/>
        <label>1</label>
    </ligand>
</feature>
<keyword evidence="10" id="KW-0645">Protease</keyword>
<evidence type="ECO:0000313" key="13">
    <source>
        <dbReference type="Proteomes" id="UP000195607"/>
    </source>
</evidence>
<dbReference type="RefSeq" id="WP_021789885.1">
    <property type="nucleotide sequence ID" value="NZ_LT671858.1"/>
</dbReference>
<dbReference type="GO" id="GO:0050897">
    <property type="term" value="F:cobalt ion binding"/>
    <property type="evidence" value="ECO:0007669"/>
    <property type="project" value="UniProtKB-UniRule"/>
</dbReference>
<dbReference type="EMBL" id="LT719092">
    <property type="protein sequence ID" value="SJK84421.1"/>
    <property type="molecule type" value="Genomic_DNA"/>
</dbReference>
<keyword evidence="1 8" id="KW-0963">Cytoplasm</keyword>
<dbReference type="GO" id="GO:0004180">
    <property type="term" value="F:carboxypeptidase activity"/>
    <property type="evidence" value="ECO:0007669"/>
    <property type="project" value="UniProtKB-KW"/>
</dbReference>
<dbReference type="EC" id="3.5.1.130" evidence="8"/>
<evidence type="ECO:0000256" key="3">
    <source>
        <dbReference type="ARBA" id="ARBA00022723"/>
    </source>
</evidence>
<evidence type="ECO:0000313" key="12">
    <source>
        <dbReference type="Proteomes" id="UP000187822"/>
    </source>
</evidence>
<evidence type="ECO:0000259" key="9">
    <source>
        <dbReference type="Pfam" id="PF07687"/>
    </source>
</evidence>
<feature type="binding site" evidence="8">
    <location>
        <position position="329"/>
    </location>
    <ligand>
        <name>Zn(2+)</name>
        <dbReference type="ChEBI" id="CHEBI:29105"/>
        <label>2</label>
    </ligand>
</feature>
<comment type="cofactor">
    <cofactor evidence="8">
        <name>Zn(2+)</name>
        <dbReference type="ChEBI" id="CHEBI:29105"/>
    </cofactor>
    <cofactor evidence="8">
        <name>Co(2+)</name>
        <dbReference type="ChEBI" id="CHEBI:48828"/>
    </cofactor>
    <text evidence="8">Binds 2 Zn(2+) or Co(2+) ions per subunit.</text>
</comment>
<name>A0A1N5THQ9_9ARCH</name>
<dbReference type="InterPro" id="IPR050072">
    <property type="entry name" value="Peptidase_M20A"/>
</dbReference>
<dbReference type="GO" id="GO:0008270">
    <property type="term" value="F:zinc ion binding"/>
    <property type="evidence" value="ECO:0007669"/>
    <property type="project" value="UniProtKB-UniRule"/>
</dbReference>
<feature type="binding site" evidence="8">
    <location>
        <position position="145"/>
    </location>
    <ligand>
        <name>Zn(2+)</name>
        <dbReference type="ChEBI" id="CHEBI:29105"/>
        <label>1</label>
    </ligand>
</feature>
<keyword evidence="7 8" id="KW-0170">Cobalt</keyword>
<feature type="domain" description="Peptidase M20 dimerisation" evidence="9">
    <location>
        <begin position="157"/>
        <end position="255"/>
    </location>
</feature>
<dbReference type="PANTHER" id="PTHR43808:SF28">
    <property type="entry name" value="[LYSW]-LYSINE_[LYSW]-ORNITHINE HYDROLASE"/>
    <property type="match status" value="1"/>
</dbReference>
<dbReference type="AlphaFoldDB" id="A0A1N5THQ9"/>
<dbReference type="GO" id="GO:0019878">
    <property type="term" value="P:lysine biosynthetic process via aminoadipic acid"/>
    <property type="evidence" value="ECO:0007669"/>
    <property type="project" value="UniProtKB-UniRule"/>
</dbReference>
<feature type="active site" evidence="8">
    <location>
        <position position="67"/>
    </location>
</feature>
<dbReference type="Pfam" id="PF07687">
    <property type="entry name" value="M20_dimer"/>
    <property type="match status" value="1"/>
</dbReference>
<dbReference type="Gene3D" id="3.30.70.360">
    <property type="match status" value="1"/>
</dbReference>
<dbReference type="InterPro" id="IPR036264">
    <property type="entry name" value="Bact_exopeptidase_dim_dom"/>
</dbReference>
<comment type="function">
    <text evidence="8">Catalyzes the release of L-lysine from [LysW]-gamma-L-lysine and the release of L-ornithine from [LysW]-L-ornithine.</text>
</comment>
<feature type="binding site" evidence="8">
    <location>
        <position position="122"/>
    </location>
    <ligand>
        <name>Zn(2+)</name>
        <dbReference type="ChEBI" id="CHEBI:29105"/>
        <label>2</label>
    </ligand>
</feature>
<evidence type="ECO:0000256" key="8">
    <source>
        <dbReference type="HAMAP-Rule" id="MF_01120"/>
    </source>
</evidence>
<reference evidence="10 13" key="1">
    <citation type="submission" date="2016-04" db="EMBL/GenBank/DDBJ databases">
        <authorList>
            <person name="Evans L.H."/>
            <person name="Alamgir A."/>
            <person name="Owens N."/>
            <person name="Weber N.D."/>
            <person name="Virtaneva K."/>
            <person name="Barbian K."/>
            <person name="Babar A."/>
            <person name="Rosenke K."/>
        </authorList>
    </citation>
    <scope>NUCLEOTIDE SEQUENCE [LARGE SCALE GENOMIC DNA]</scope>
    <source>
        <strain evidence="10">S5</strain>
        <strain evidence="13">S5(T) (JCM 30642 \VKM B-2941)</strain>
    </source>
</reference>
<keyword evidence="6 8" id="KW-0457">Lysine biosynthesis</keyword>
<evidence type="ECO:0000256" key="6">
    <source>
        <dbReference type="ARBA" id="ARBA00023154"/>
    </source>
</evidence>
<dbReference type="NCBIfam" id="TIGR01902">
    <property type="entry name" value="dapE-lys-deAc"/>
    <property type="match status" value="1"/>
</dbReference>
<comment type="catalytic activity">
    <reaction evidence="8">
        <text>[amino-group carrier protein]-C-terminal-gamma-(L-lysyl)-L-glutamate + H2O = [amino-group carrier protein]-C-terminal-L-glutamate + L-lysine</text>
        <dbReference type="Rhea" id="RHEA:48684"/>
        <dbReference type="Rhea" id="RHEA-COMP:9693"/>
        <dbReference type="Rhea" id="RHEA-COMP:9715"/>
        <dbReference type="ChEBI" id="CHEBI:15377"/>
        <dbReference type="ChEBI" id="CHEBI:32551"/>
        <dbReference type="ChEBI" id="CHEBI:78525"/>
        <dbReference type="ChEBI" id="CHEBI:78526"/>
        <dbReference type="EC" id="3.5.1.130"/>
    </reaction>
</comment>
<reference evidence="12" key="3">
    <citation type="submission" date="2016-06" db="EMBL/GenBank/DDBJ databases">
        <authorList>
            <person name="Toshchakov V.S."/>
        </authorList>
    </citation>
    <scope>NUCLEOTIDE SEQUENCE [LARGE SCALE GENOMIC DNA]</scope>
    <source>
        <strain>PM4 (JCM 30641</strain>
        <strain evidence="12">\VKM B-2940)</strain>
    </source>
</reference>
<dbReference type="KEGG" id="cdiv:CPM_0544"/>
<dbReference type="GO" id="GO:0005737">
    <property type="term" value="C:cytoplasm"/>
    <property type="evidence" value="ECO:0007669"/>
    <property type="project" value="UniProtKB-SubCell"/>
</dbReference>
<keyword evidence="10" id="KW-0121">Carboxypeptidase</keyword>
<evidence type="ECO:0000256" key="1">
    <source>
        <dbReference type="ARBA" id="ARBA00022490"/>
    </source>
</evidence>
<comment type="catalytic activity">
    <reaction evidence="8">
        <text>[amino-group carrier protein]-C-terminal-gamma-(L-ornithyl)-L-glutamate + H2O = [amino-group carrier protein]-C-terminal-L-glutamate + L-ornithine</text>
        <dbReference type="Rhea" id="RHEA:52676"/>
        <dbReference type="Rhea" id="RHEA-COMP:9693"/>
        <dbReference type="Rhea" id="RHEA-COMP:13328"/>
        <dbReference type="ChEBI" id="CHEBI:15377"/>
        <dbReference type="ChEBI" id="CHEBI:46911"/>
        <dbReference type="ChEBI" id="CHEBI:78525"/>
        <dbReference type="ChEBI" id="CHEBI:136763"/>
        <dbReference type="EC" id="3.5.1.132"/>
    </reaction>
</comment>
<dbReference type="GeneID" id="41587866"/>
<evidence type="ECO:0000256" key="5">
    <source>
        <dbReference type="ARBA" id="ARBA00022833"/>
    </source>
</evidence>
<reference evidence="11" key="2">
    <citation type="submission" date="2016-06" db="EMBL/GenBank/DDBJ databases">
        <authorList>
            <person name="Olsen C.W."/>
            <person name="Carey S."/>
            <person name="Hinshaw L."/>
            <person name="Karasin A.I."/>
        </authorList>
    </citation>
    <scope>NUCLEOTIDE SEQUENCE [LARGE SCALE GENOMIC DNA]</scope>
    <source>
        <strain evidence="11">PM4</strain>
    </source>
</reference>
<dbReference type="GO" id="GO:0016811">
    <property type="term" value="F:hydrolase activity, acting on carbon-nitrogen (but not peptide) bonds, in linear amides"/>
    <property type="evidence" value="ECO:0007669"/>
    <property type="project" value="UniProtKB-UniRule"/>
</dbReference>
<feature type="active site" description="Proton acceptor" evidence="8">
    <location>
        <position position="121"/>
    </location>
</feature>
<dbReference type="SUPFAM" id="SSF55031">
    <property type="entry name" value="Bacterial exopeptidase dimerisation domain"/>
    <property type="match status" value="1"/>
</dbReference>
<keyword evidence="3 8" id="KW-0479">Metal-binding</keyword>
<dbReference type="EMBL" id="LT671858">
    <property type="protein sequence ID" value="SIM47697.1"/>
    <property type="molecule type" value="Genomic_DNA"/>
</dbReference>
<sequence length="360" mass="38668">MIKDIDNTLIHLVKTYSPTGKEKQAISIFNSYLKKLGATNVITDRAGNGLGIFAGEGLSITLCGHIDTVPGKLPVMVKNGVLYGRGSVDAKSSLVSLLYGAIIAKEAGFKGTLTVIAATGEEGMGKGILEVARTQPKSDYAIFGEPGNVDGITVGYRGRLLLDVMFETEPFHASAPWIGGGSVDAAMTAWSKIRDHYSGRTGFYEVSVAMTGIHGGRSDNVIPSKTTITLDIRFPMPVDKNDILKEVLGICESLNLPVQVKIRIISEVKPYVSNTKSPLAKAFRFAIGQKTGANARLVFKSGSGDMNVLGNSWNIPAITYGPGNTQLSHTNNEFIRLEDVEKSAEIVSEALISLERELKY</sequence>
<gene>
    <name evidence="8" type="primary">lysK</name>
    <name evidence="11" type="ORF">CPM_0544</name>
    <name evidence="10" type="ORF">CSP5_0572</name>
</gene>
<comment type="similarity">
    <text evidence="8">Belongs to the peptidase M20A family. LysK subfamily.</text>
</comment>
<dbReference type="UniPathway" id="UPA00033">
    <property type="reaction ID" value="UER00039"/>
</dbReference>
<dbReference type="PANTHER" id="PTHR43808">
    <property type="entry name" value="ACETYLORNITHINE DEACETYLASE"/>
    <property type="match status" value="1"/>
</dbReference>
<comment type="subcellular location">
    <subcellularLocation>
        <location evidence="8">Cytoplasm</location>
    </subcellularLocation>
</comment>
<dbReference type="UniPathway" id="UPA00068"/>
<evidence type="ECO:0000256" key="7">
    <source>
        <dbReference type="ARBA" id="ARBA00023285"/>
    </source>
</evidence>
<dbReference type="Gene3D" id="3.40.630.10">
    <property type="entry name" value="Zn peptidases"/>
    <property type="match status" value="1"/>
</dbReference>
<dbReference type="InterPro" id="IPR002933">
    <property type="entry name" value="Peptidase_M20"/>
</dbReference>
<dbReference type="Proteomes" id="UP000187822">
    <property type="component" value="Chromosome I"/>
</dbReference>
<accession>A0A1N5THQ9</accession>
<evidence type="ECO:0000313" key="11">
    <source>
        <dbReference type="EMBL" id="SJK84421.1"/>
    </source>
</evidence>
<dbReference type="InterPro" id="IPR011650">
    <property type="entry name" value="Peptidase_M20_dimer"/>
</dbReference>
<protein>
    <recommendedName>
        <fullName evidence="8">Putative [LysW]-lysine/[LysW]-ornithine hydrolase</fullName>
        <ecNumber evidence="8">3.5.1.130</ecNumber>
        <ecNumber evidence="8">3.5.1.132</ecNumber>
    </recommendedName>
</protein>
<keyword evidence="5 8" id="KW-0862">Zinc</keyword>
<keyword evidence="8" id="KW-0055">Arginine biosynthesis</keyword>
<dbReference type="GO" id="GO:0042450">
    <property type="term" value="P:L-arginine biosynthetic process via ornithine"/>
    <property type="evidence" value="ECO:0007669"/>
    <property type="project" value="UniProtKB-UniRule"/>
</dbReference>
<dbReference type="HAMAP" id="MF_01120">
    <property type="entry name" value="LysK"/>
    <property type="match status" value="1"/>
</dbReference>
<feature type="binding site" evidence="8">
    <location>
        <position position="65"/>
    </location>
    <ligand>
        <name>Zn(2+)</name>
        <dbReference type="ChEBI" id="CHEBI:29105"/>
        <label>1</label>
    </ligand>
</feature>
<evidence type="ECO:0000256" key="4">
    <source>
        <dbReference type="ARBA" id="ARBA00022801"/>
    </source>
</evidence>
<dbReference type="PROSITE" id="PS00759">
    <property type="entry name" value="ARGE_DAPE_CPG2_2"/>
    <property type="match status" value="1"/>
</dbReference>
<dbReference type="Pfam" id="PF01546">
    <property type="entry name" value="Peptidase_M20"/>
    <property type="match status" value="1"/>
</dbReference>
<evidence type="ECO:0000313" key="10">
    <source>
        <dbReference type="EMBL" id="SIM47697.1"/>
    </source>
</evidence>
<dbReference type="InterPro" id="IPR001261">
    <property type="entry name" value="ArgE/DapE_CS"/>
</dbReference>
<keyword evidence="12" id="KW-1185">Reference proteome</keyword>
<keyword evidence="4 8" id="KW-0378">Hydrolase</keyword>